<dbReference type="InterPro" id="IPR019734">
    <property type="entry name" value="TPR_rpt"/>
</dbReference>
<dbReference type="InterPro" id="IPR003107">
    <property type="entry name" value="HAT"/>
</dbReference>
<organism evidence="3 4">
    <name type="scientific">Sapajus apella</name>
    <name type="common">Brown-capped capuchin</name>
    <name type="synonym">Cebus apella</name>
    <dbReference type="NCBI Taxonomy" id="9515"/>
    <lineage>
        <taxon>Eukaryota</taxon>
        <taxon>Metazoa</taxon>
        <taxon>Chordata</taxon>
        <taxon>Craniata</taxon>
        <taxon>Vertebrata</taxon>
        <taxon>Euteleostomi</taxon>
        <taxon>Mammalia</taxon>
        <taxon>Eutheria</taxon>
        <taxon>Euarchontoglires</taxon>
        <taxon>Primates</taxon>
        <taxon>Haplorrhini</taxon>
        <taxon>Platyrrhini</taxon>
        <taxon>Cebidae</taxon>
        <taxon>Cebinae</taxon>
        <taxon>Sapajus</taxon>
    </lineage>
</organism>
<evidence type="ECO:0000313" key="3">
    <source>
        <dbReference type="Proteomes" id="UP000504640"/>
    </source>
</evidence>
<dbReference type="AlphaFoldDB" id="A0A6J3G4Q2"/>
<accession>A0A6J3G4Q2</accession>
<evidence type="ECO:0000256" key="2">
    <source>
        <dbReference type="SAM" id="Coils"/>
    </source>
</evidence>
<dbReference type="RefSeq" id="XP_032112841.1">
    <property type="nucleotide sequence ID" value="XM_032256950.1"/>
</dbReference>
<sequence length="329" mass="37965">MGAKSKWLAGDVPAARSILALAFQANPNSEEIWLAAVKLESENDEYERARRLLAKARSSAPTARVFMKSVKLEWVQDNIKAAQDLCEEALRHYEDFPKLWMMKGQIEEQKELMEKAREAYNQGLKKCPHSTALWLLLSRLEEKIGQLTRARAILEKSRLKNPKNPGLWLESVRLEYRAGLKNIANTLMAKALQECPNSGILWSEAIFLEARPQRKTKSVDALKKCEHDPHVLLAVAKLFWSERKITKAREWFHRTVKIDSDLGDAWAFFYKFELQHGTEEQQEEVRKRCESAEPRHGELWCAVSKDIANWQKKIGEVLRLVAGRIKNTF</sequence>
<dbReference type="Gene3D" id="1.25.40.10">
    <property type="entry name" value="Tetratricopeptide repeat domain"/>
    <property type="match status" value="2"/>
</dbReference>
<dbReference type="FunFam" id="1.25.40.10:FF:000058">
    <property type="entry name" value="Pre-mRNA processing factor 6"/>
    <property type="match status" value="1"/>
</dbReference>
<name>A0A6J3G4Q2_SAPAP</name>
<dbReference type="InterPro" id="IPR045075">
    <property type="entry name" value="Syf1-like"/>
</dbReference>
<dbReference type="GO" id="GO:0000244">
    <property type="term" value="P:spliceosomal tri-snRNP complex assembly"/>
    <property type="evidence" value="ECO:0007669"/>
    <property type="project" value="TreeGrafter"/>
</dbReference>
<dbReference type="SMART" id="SM00028">
    <property type="entry name" value="TPR"/>
    <property type="match status" value="3"/>
</dbReference>
<dbReference type="GeneID" id="116535686"/>
<dbReference type="InterPro" id="IPR011990">
    <property type="entry name" value="TPR-like_helical_dom_sf"/>
</dbReference>
<protein>
    <submittedName>
        <fullName evidence="4">Uncharacterized protein C20orf204 homolog isoform X4</fullName>
    </submittedName>
</protein>
<dbReference type="SMART" id="SM00386">
    <property type="entry name" value="HAT"/>
    <property type="match status" value="6"/>
</dbReference>
<dbReference type="Proteomes" id="UP000504640">
    <property type="component" value="Unplaced"/>
</dbReference>
<dbReference type="CTD" id="122167583"/>
<keyword evidence="2" id="KW-0175">Coiled coil</keyword>
<reference evidence="4" key="1">
    <citation type="submission" date="2025-08" db="UniProtKB">
        <authorList>
            <consortium name="RefSeq"/>
        </authorList>
    </citation>
    <scope>IDENTIFICATION</scope>
    <source>
        <tissue evidence="4">Blood</tissue>
    </source>
</reference>
<keyword evidence="1" id="KW-0677">Repeat</keyword>
<dbReference type="GO" id="GO:0046540">
    <property type="term" value="C:U4/U6 x U5 tri-snRNP complex"/>
    <property type="evidence" value="ECO:0007669"/>
    <property type="project" value="TreeGrafter"/>
</dbReference>
<dbReference type="SUPFAM" id="SSF48452">
    <property type="entry name" value="TPR-like"/>
    <property type="match status" value="2"/>
</dbReference>
<evidence type="ECO:0000256" key="1">
    <source>
        <dbReference type="ARBA" id="ARBA00022737"/>
    </source>
</evidence>
<dbReference type="GO" id="GO:0071013">
    <property type="term" value="C:catalytic step 2 spliceosome"/>
    <property type="evidence" value="ECO:0007669"/>
    <property type="project" value="TreeGrafter"/>
</dbReference>
<keyword evidence="3" id="KW-1185">Reference proteome</keyword>
<gene>
    <name evidence="4" type="primary">CUNH20orf204</name>
</gene>
<dbReference type="PANTHER" id="PTHR11246:SF1">
    <property type="entry name" value="PRE-MRNA-PROCESSING FACTOR 6"/>
    <property type="match status" value="1"/>
</dbReference>
<feature type="coiled-coil region" evidence="2">
    <location>
        <begin position="102"/>
        <end position="157"/>
    </location>
</feature>
<evidence type="ECO:0000313" key="4">
    <source>
        <dbReference type="RefSeq" id="XP_032112841.1"/>
    </source>
</evidence>
<proteinExistence type="predicted"/>
<dbReference type="Pfam" id="PF14559">
    <property type="entry name" value="TPR_19"/>
    <property type="match status" value="1"/>
</dbReference>
<dbReference type="Pfam" id="PF13428">
    <property type="entry name" value="TPR_14"/>
    <property type="match status" value="1"/>
</dbReference>
<dbReference type="PANTHER" id="PTHR11246">
    <property type="entry name" value="PRE-MRNA SPLICING FACTOR"/>
    <property type="match status" value="1"/>
</dbReference>
<dbReference type="FunFam" id="1.25.40.10:FF:000039">
    <property type="entry name" value="Pre-mRNA processing factor 6"/>
    <property type="match status" value="1"/>
</dbReference>